<protein>
    <submittedName>
        <fullName evidence="1">Uncharacterized protein</fullName>
    </submittedName>
</protein>
<gene>
    <name evidence="1" type="ORF">LCGC14_0373210</name>
</gene>
<organism evidence="1">
    <name type="scientific">marine sediment metagenome</name>
    <dbReference type="NCBI Taxonomy" id="412755"/>
    <lineage>
        <taxon>unclassified sequences</taxon>
        <taxon>metagenomes</taxon>
        <taxon>ecological metagenomes</taxon>
    </lineage>
</organism>
<sequence>MSRLIFQAWRGLAAADAIALLWHNLRMAENLQTVLSDALEKDALTAEAMQGIPEFYDIPDELQQVIEKATLIKERMFWLRATHIKQDIANTQLLRRAVYAECRCWEMENQAAEMALITSGAADRVRELEAQLDKLSKATS</sequence>
<name>A0A0F9VRM1_9ZZZZ</name>
<evidence type="ECO:0000313" key="1">
    <source>
        <dbReference type="EMBL" id="KKN76126.1"/>
    </source>
</evidence>
<dbReference type="EMBL" id="LAZR01000299">
    <property type="protein sequence ID" value="KKN76126.1"/>
    <property type="molecule type" value="Genomic_DNA"/>
</dbReference>
<dbReference type="AlphaFoldDB" id="A0A0F9VRM1"/>
<reference evidence="1" key="1">
    <citation type="journal article" date="2015" name="Nature">
        <title>Complex archaea that bridge the gap between prokaryotes and eukaryotes.</title>
        <authorList>
            <person name="Spang A."/>
            <person name="Saw J.H."/>
            <person name="Jorgensen S.L."/>
            <person name="Zaremba-Niedzwiedzka K."/>
            <person name="Martijn J."/>
            <person name="Lind A.E."/>
            <person name="van Eijk R."/>
            <person name="Schleper C."/>
            <person name="Guy L."/>
            <person name="Ettema T.J."/>
        </authorList>
    </citation>
    <scope>NUCLEOTIDE SEQUENCE</scope>
</reference>
<accession>A0A0F9VRM1</accession>
<proteinExistence type="predicted"/>
<comment type="caution">
    <text evidence="1">The sequence shown here is derived from an EMBL/GenBank/DDBJ whole genome shotgun (WGS) entry which is preliminary data.</text>
</comment>